<evidence type="ECO:0000313" key="2">
    <source>
        <dbReference type="Proteomes" id="UP000582646"/>
    </source>
</evidence>
<sequence length="64" mass="6956">MPQIIAQTDPRIDRLATELDITVKRLQWMQGQLGALQRPAAGPVLISQAYRLAAPPPAPRGAAR</sequence>
<comment type="caution">
    <text evidence="1">The sequence shown here is derived from an EMBL/GenBank/DDBJ whole genome shotgun (WGS) entry which is preliminary data.</text>
</comment>
<proteinExistence type="predicted"/>
<organism evidence="1 2">
    <name type="scientific">Tsukamurella spumae</name>
    <dbReference type="NCBI Taxonomy" id="44753"/>
    <lineage>
        <taxon>Bacteria</taxon>
        <taxon>Bacillati</taxon>
        <taxon>Actinomycetota</taxon>
        <taxon>Actinomycetes</taxon>
        <taxon>Mycobacteriales</taxon>
        <taxon>Tsukamurellaceae</taxon>
        <taxon>Tsukamurella</taxon>
    </lineage>
</organism>
<accession>A0A846X5W6</accession>
<protein>
    <submittedName>
        <fullName evidence="1">Uncharacterized protein</fullName>
    </submittedName>
</protein>
<reference evidence="1 2" key="1">
    <citation type="submission" date="2020-04" db="EMBL/GenBank/DDBJ databases">
        <title>MicrobeNet Type strains.</title>
        <authorList>
            <person name="Nicholson A.C."/>
        </authorList>
    </citation>
    <scope>NUCLEOTIDE SEQUENCE [LARGE SCALE GENOMIC DNA]</scope>
    <source>
        <strain evidence="1 2">DSM 44113</strain>
    </source>
</reference>
<keyword evidence="2" id="KW-1185">Reference proteome</keyword>
<dbReference type="RefSeq" id="WP_168547791.1">
    <property type="nucleotide sequence ID" value="NZ_JAAXOQ010000049.1"/>
</dbReference>
<dbReference type="AlphaFoldDB" id="A0A846X5W6"/>
<name>A0A846X5W6_9ACTN</name>
<dbReference type="EMBL" id="JAAXOQ010000049">
    <property type="protein sequence ID" value="NKY20898.1"/>
    <property type="molecule type" value="Genomic_DNA"/>
</dbReference>
<feature type="non-terminal residue" evidence="1">
    <location>
        <position position="64"/>
    </location>
</feature>
<gene>
    <name evidence="1" type="ORF">HF999_21330</name>
</gene>
<evidence type="ECO:0000313" key="1">
    <source>
        <dbReference type="EMBL" id="NKY20898.1"/>
    </source>
</evidence>
<dbReference type="Proteomes" id="UP000582646">
    <property type="component" value="Unassembled WGS sequence"/>
</dbReference>